<accession>A0A1X1USA5</accession>
<sequence length="71" mass="7705">MEKKTVYLPDELLAAVKRAAQQRGVSEAEVIRDSLRQTLGAAKPPPRSGLYTASEPIAGHVDELLDGFGER</sequence>
<dbReference type="InterPro" id="IPR010985">
    <property type="entry name" value="Ribbon_hlx_hlx"/>
</dbReference>
<dbReference type="Proteomes" id="UP000194000">
    <property type="component" value="Unassembled WGS sequence"/>
</dbReference>
<proteinExistence type="predicted"/>
<evidence type="ECO:0000313" key="2">
    <source>
        <dbReference type="EMBL" id="ORV59591.1"/>
    </source>
</evidence>
<gene>
    <name evidence="2" type="ORF">AWC06_15765</name>
</gene>
<keyword evidence="3" id="KW-1185">Reference proteome</keyword>
<dbReference type="EMBL" id="LQOW01000024">
    <property type="protein sequence ID" value="ORV59591.1"/>
    <property type="molecule type" value="Genomic_DNA"/>
</dbReference>
<dbReference type="SUPFAM" id="SSF47598">
    <property type="entry name" value="Ribbon-helix-helix"/>
    <property type="match status" value="1"/>
</dbReference>
<dbReference type="GO" id="GO:0006355">
    <property type="term" value="P:regulation of DNA-templated transcription"/>
    <property type="evidence" value="ECO:0007669"/>
    <property type="project" value="InterPro"/>
</dbReference>
<evidence type="ECO:0000259" key="1">
    <source>
        <dbReference type="Pfam" id="PF01402"/>
    </source>
</evidence>
<dbReference type="RefSeq" id="WP_085197451.1">
    <property type="nucleotide sequence ID" value="NZ_JACKVI010000014.1"/>
</dbReference>
<organism evidence="2 3">
    <name type="scientific">Mycobacterium fragae</name>
    <dbReference type="NCBI Taxonomy" id="1260918"/>
    <lineage>
        <taxon>Bacteria</taxon>
        <taxon>Bacillati</taxon>
        <taxon>Actinomycetota</taxon>
        <taxon>Actinomycetes</taxon>
        <taxon>Mycobacteriales</taxon>
        <taxon>Mycobacteriaceae</taxon>
        <taxon>Mycobacterium</taxon>
    </lineage>
</organism>
<reference evidence="2 3" key="1">
    <citation type="submission" date="2016-01" db="EMBL/GenBank/DDBJ databases">
        <title>The new phylogeny of the genus Mycobacterium.</title>
        <authorList>
            <person name="Tarcisio F."/>
            <person name="Conor M."/>
            <person name="Antonella G."/>
            <person name="Elisabetta G."/>
            <person name="Giulia F.S."/>
            <person name="Sara T."/>
            <person name="Anna F."/>
            <person name="Clotilde B."/>
            <person name="Roberto B."/>
            <person name="Veronica D.S."/>
            <person name="Fabio R."/>
            <person name="Monica P."/>
            <person name="Olivier J."/>
            <person name="Enrico T."/>
            <person name="Nicola S."/>
        </authorList>
    </citation>
    <scope>NUCLEOTIDE SEQUENCE [LARGE SCALE GENOMIC DNA]</scope>
    <source>
        <strain evidence="2 3">DSM 45731</strain>
    </source>
</reference>
<name>A0A1X1USA5_9MYCO</name>
<dbReference type="AlphaFoldDB" id="A0A1X1USA5"/>
<comment type="caution">
    <text evidence="2">The sequence shown here is derived from an EMBL/GenBank/DDBJ whole genome shotgun (WGS) entry which is preliminary data.</text>
</comment>
<protein>
    <submittedName>
        <fullName evidence="2">Antitoxin</fullName>
    </submittedName>
</protein>
<dbReference type="OrthoDB" id="3542100at2"/>
<dbReference type="Pfam" id="PF01402">
    <property type="entry name" value="RHH_1"/>
    <property type="match status" value="1"/>
</dbReference>
<dbReference type="CDD" id="cd21631">
    <property type="entry name" value="RHH_CopG_NikR-like"/>
    <property type="match status" value="1"/>
</dbReference>
<dbReference type="STRING" id="1260918.AWC06_15765"/>
<feature type="domain" description="Ribbon-helix-helix protein CopG" evidence="1">
    <location>
        <begin position="5"/>
        <end position="39"/>
    </location>
</feature>
<dbReference type="InterPro" id="IPR002145">
    <property type="entry name" value="CopG"/>
</dbReference>
<evidence type="ECO:0000313" key="3">
    <source>
        <dbReference type="Proteomes" id="UP000194000"/>
    </source>
</evidence>